<evidence type="ECO:0000256" key="8">
    <source>
        <dbReference type="ARBA" id="ARBA00022679"/>
    </source>
</evidence>
<sequence>MKTLEKTSFKKAFIKKVEEVSGEDFSESTAQHQYEALSELVMEEITAEWAVNNSRLHKMEEKQIYFFSIEFLIGRLLKAYINSLGWDDIVPEVLCELGLDYEAIQAKEHDPALGNGGLGRLMACFLDSTAAMGFPGHGNGIRYKFGLFEQKIINNEQVEVADNWLKNGYPFEIAKPDKSVIVKYKGNVRTEMVNGKLVFIHENYEPVLAVPYDVPVQGYHNKTVNSLRLWSAQPVEDFDLSTFNQGHFLKAMQRRSEAEAISQILYPNDNGFEGKQLRLKQEYFFVCAGLKRIVRRYKKFNHGSMDGFSDKICIHINDTHPALCVPELMRILIDEENYEWDKAWDMTVKSISFTNHTVLPEALEKWPIDMVKELLPRVYQIIEEINRRFVNDMNWFYPDQEARNYSISILKDGHVHMAHLAIIGSHSVNGVAELHSKILREETFKDFYAVFPERFHSVTNGVTPRRFLMGSNPQLKTLLNETIGDSWTMPNKLSSLEALLPYAADAAFCEKLGAVKRRNKAHLAAYINKSQGIQLNPDSIFDIQVKRIHEYKRQLLNALHIMYLYNTLKADPNMDFVPKTYIFAGKAAPSYYYAKEVIRLINVIADKVNNDTTVNDRLKVVFVPNFNVSVAEMIYPAAEISEQISTAGKEASGTGNMKFMMNGAITLGTMDGANVEIAEAVGMDNIFTFGLSDVEVANYNAHGGYRSLDIYESDPRIQEVLEQLINGFFSNTSTFQSIYDSLLIHNDTYFVLKDFASYADIQSASSAVYRDQKRWLQMSAVNIAHSGMFSSDRSIADYQREIWKIKPFIYEEEIL</sequence>
<dbReference type="GO" id="GO:0005980">
    <property type="term" value="P:glycogen catabolic process"/>
    <property type="evidence" value="ECO:0007669"/>
    <property type="project" value="TreeGrafter"/>
</dbReference>
<evidence type="ECO:0000313" key="14">
    <source>
        <dbReference type="EMBL" id="VYU10241.1"/>
    </source>
</evidence>
<gene>
    <name evidence="14" type="primary">glgP_1</name>
    <name evidence="14" type="ORF">ELLFYP34_02691</name>
</gene>
<keyword evidence="8 13" id="KW-0808">Transferase</keyword>
<dbReference type="PANTHER" id="PTHR11468:SF3">
    <property type="entry name" value="GLYCOGEN PHOSPHORYLASE, LIVER FORM"/>
    <property type="match status" value="1"/>
</dbReference>
<reference evidence="14" key="1">
    <citation type="submission" date="2019-11" db="EMBL/GenBank/DDBJ databases">
        <authorList>
            <person name="Feng L."/>
        </authorList>
    </citation>
    <scope>NUCLEOTIDE SEQUENCE</scope>
    <source>
        <strain evidence="14">ElimosumLFYP34</strain>
    </source>
</reference>
<evidence type="ECO:0000256" key="2">
    <source>
        <dbReference type="ARBA" id="ARBA00001933"/>
    </source>
</evidence>
<dbReference type="InterPro" id="IPR011833">
    <property type="entry name" value="Glycg_phsphrylas"/>
</dbReference>
<name>A0A6N3C6W2_EUBLI</name>
<dbReference type="InterPro" id="IPR000811">
    <property type="entry name" value="Glyco_trans_35"/>
</dbReference>
<evidence type="ECO:0000256" key="10">
    <source>
        <dbReference type="ARBA" id="ARBA00023277"/>
    </source>
</evidence>
<comment type="function">
    <text evidence="11">Phosphorylase is an important allosteric enzyme in carbohydrate metabolism. Enzymes from different sources differ in their regulatory mechanisms and in their natural substrates. However, all known phosphorylases share catalytic and structural properties.</text>
</comment>
<evidence type="ECO:0000256" key="11">
    <source>
        <dbReference type="ARBA" id="ARBA00025174"/>
    </source>
</evidence>
<evidence type="ECO:0000256" key="9">
    <source>
        <dbReference type="ARBA" id="ARBA00022898"/>
    </source>
</evidence>
<protein>
    <recommendedName>
        <fullName evidence="13">Alpha-1,4 glucan phosphorylase</fullName>
        <ecNumber evidence="13">2.4.1.1</ecNumber>
    </recommendedName>
</protein>
<proteinExistence type="inferred from homology"/>
<keyword evidence="7 13" id="KW-0328">Glycosyltransferase</keyword>
<dbReference type="PIRSF" id="PIRSF000460">
    <property type="entry name" value="Pprylas_GlgP"/>
    <property type="match status" value="1"/>
</dbReference>
<dbReference type="GO" id="GO:0008184">
    <property type="term" value="F:glycogen phosphorylase activity"/>
    <property type="evidence" value="ECO:0007669"/>
    <property type="project" value="InterPro"/>
</dbReference>
<organism evidence="14">
    <name type="scientific">Eubacterium limosum</name>
    <dbReference type="NCBI Taxonomy" id="1736"/>
    <lineage>
        <taxon>Bacteria</taxon>
        <taxon>Bacillati</taxon>
        <taxon>Bacillota</taxon>
        <taxon>Clostridia</taxon>
        <taxon>Eubacteriales</taxon>
        <taxon>Eubacteriaceae</taxon>
        <taxon>Eubacterium</taxon>
    </lineage>
</organism>
<comment type="similarity">
    <text evidence="4 13">Belongs to the glycogen phosphorylase family.</text>
</comment>
<comment type="subcellular location">
    <subcellularLocation>
        <location evidence="3">Cytoplasm</location>
    </subcellularLocation>
</comment>
<comment type="catalytic activity">
    <reaction evidence="1 13">
        <text>[(1-&gt;4)-alpha-D-glucosyl](n) + phosphate = [(1-&gt;4)-alpha-D-glucosyl](n-1) + alpha-D-glucose 1-phosphate</text>
        <dbReference type="Rhea" id="RHEA:41732"/>
        <dbReference type="Rhea" id="RHEA-COMP:9584"/>
        <dbReference type="Rhea" id="RHEA-COMP:9586"/>
        <dbReference type="ChEBI" id="CHEBI:15444"/>
        <dbReference type="ChEBI" id="CHEBI:43474"/>
        <dbReference type="ChEBI" id="CHEBI:58601"/>
        <dbReference type="EC" id="2.4.1.1"/>
    </reaction>
</comment>
<dbReference type="Pfam" id="PF00343">
    <property type="entry name" value="Phosphorylase"/>
    <property type="match status" value="1"/>
</dbReference>
<dbReference type="PROSITE" id="PS00102">
    <property type="entry name" value="PHOSPHORYLASE"/>
    <property type="match status" value="1"/>
</dbReference>
<evidence type="ECO:0000256" key="1">
    <source>
        <dbReference type="ARBA" id="ARBA00001275"/>
    </source>
</evidence>
<dbReference type="NCBIfam" id="TIGR02093">
    <property type="entry name" value="P_ylase"/>
    <property type="match status" value="1"/>
</dbReference>
<evidence type="ECO:0000256" key="6">
    <source>
        <dbReference type="ARBA" id="ARBA00022533"/>
    </source>
</evidence>
<keyword evidence="9 12" id="KW-0663">Pyridoxal phosphate</keyword>
<accession>A0A6N3C6W2</accession>
<evidence type="ECO:0000256" key="7">
    <source>
        <dbReference type="ARBA" id="ARBA00022676"/>
    </source>
</evidence>
<dbReference type="FunFam" id="3.40.50.2000:FF:000153">
    <property type="entry name" value="Alpha-1,4 glucan phosphorylase"/>
    <property type="match status" value="1"/>
</dbReference>
<evidence type="ECO:0000256" key="13">
    <source>
        <dbReference type="RuleBase" id="RU000587"/>
    </source>
</evidence>
<feature type="modified residue" description="N6-(pyridoxal phosphate)lysine" evidence="12">
    <location>
        <position position="658"/>
    </location>
</feature>
<dbReference type="GO" id="GO:0030170">
    <property type="term" value="F:pyridoxal phosphate binding"/>
    <property type="evidence" value="ECO:0007669"/>
    <property type="project" value="InterPro"/>
</dbReference>
<evidence type="ECO:0000256" key="3">
    <source>
        <dbReference type="ARBA" id="ARBA00004496"/>
    </source>
</evidence>
<dbReference type="AlphaFoldDB" id="A0A6N3C6W2"/>
<dbReference type="GO" id="GO:0005737">
    <property type="term" value="C:cytoplasm"/>
    <property type="evidence" value="ECO:0007669"/>
    <property type="project" value="UniProtKB-SubCell"/>
</dbReference>
<dbReference type="FunFam" id="3.40.50.2000:FF:000003">
    <property type="entry name" value="Alpha-1,4 glucan phosphorylase"/>
    <property type="match status" value="1"/>
</dbReference>
<dbReference type="CDD" id="cd04300">
    <property type="entry name" value="GT35_Glycogen_Phosphorylase"/>
    <property type="match status" value="1"/>
</dbReference>
<keyword evidence="6" id="KW-0021">Allosteric enzyme</keyword>
<dbReference type="EMBL" id="CACRTR010000007">
    <property type="protein sequence ID" value="VYU10241.1"/>
    <property type="molecule type" value="Genomic_DNA"/>
</dbReference>
<dbReference type="PANTHER" id="PTHR11468">
    <property type="entry name" value="GLYCOGEN PHOSPHORYLASE"/>
    <property type="match status" value="1"/>
</dbReference>
<keyword evidence="5" id="KW-0963">Cytoplasm</keyword>
<dbReference type="EC" id="2.4.1.1" evidence="13"/>
<dbReference type="SUPFAM" id="SSF53756">
    <property type="entry name" value="UDP-Glycosyltransferase/glycogen phosphorylase"/>
    <property type="match status" value="1"/>
</dbReference>
<evidence type="ECO:0000256" key="12">
    <source>
        <dbReference type="PIRSR" id="PIRSR000460-1"/>
    </source>
</evidence>
<evidence type="ECO:0000256" key="5">
    <source>
        <dbReference type="ARBA" id="ARBA00022490"/>
    </source>
</evidence>
<comment type="cofactor">
    <cofactor evidence="2 13">
        <name>pyridoxal 5'-phosphate</name>
        <dbReference type="ChEBI" id="CHEBI:597326"/>
    </cofactor>
</comment>
<dbReference type="InterPro" id="IPR035090">
    <property type="entry name" value="Pyridoxal_P_attach_site"/>
</dbReference>
<comment type="function">
    <text evidence="13">Allosteric enzyme that catalyzes the rate-limiting step in glycogen catabolism, the phosphorolytic cleavage of glycogen to produce glucose-1-phosphate, and plays a central role in maintaining cellular and organismal glucose homeostasis.</text>
</comment>
<keyword evidence="10 13" id="KW-0119">Carbohydrate metabolism</keyword>
<dbReference type="Gene3D" id="3.40.50.2000">
    <property type="entry name" value="Glycogen Phosphorylase B"/>
    <property type="match status" value="2"/>
</dbReference>
<evidence type="ECO:0000256" key="4">
    <source>
        <dbReference type="ARBA" id="ARBA00006047"/>
    </source>
</evidence>